<evidence type="ECO:0000313" key="6">
    <source>
        <dbReference type="EMBL" id="KAJ6643257.1"/>
    </source>
</evidence>
<keyword evidence="4 5" id="KW-0472">Membrane</keyword>
<feature type="transmembrane region" description="Helical" evidence="5">
    <location>
        <begin position="121"/>
        <end position="141"/>
    </location>
</feature>
<dbReference type="SUPFAM" id="SSF103473">
    <property type="entry name" value="MFS general substrate transporter"/>
    <property type="match status" value="1"/>
</dbReference>
<comment type="caution">
    <text evidence="6">The sequence shown here is derived from an EMBL/GenBank/DDBJ whole genome shotgun (WGS) entry which is preliminary data.</text>
</comment>
<evidence type="ECO:0000313" key="7">
    <source>
        <dbReference type="Proteomes" id="UP001151699"/>
    </source>
</evidence>
<evidence type="ECO:0000256" key="5">
    <source>
        <dbReference type="SAM" id="Phobius"/>
    </source>
</evidence>
<reference evidence="6" key="1">
    <citation type="submission" date="2022-07" db="EMBL/GenBank/DDBJ databases">
        <authorList>
            <person name="Trinca V."/>
            <person name="Uliana J.V.C."/>
            <person name="Torres T.T."/>
            <person name="Ward R.J."/>
            <person name="Monesi N."/>
        </authorList>
    </citation>
    <scope>NUCLEOTIDE SEQUENCE</scope>
    <source>
        <strain evidence="6">HSMRA1968</strain>
        <tissue evidence="6">Whole embryos</tissue>
    </source>
</reference>
<dbReference type="InterPro" id="IPR011701">
    <property type="entry name" value="MFS"/>
</dbReference>
<name>A0A9Q0S2S2_9DIPT</name>
<keyword evidence="2 5" id="KW-0812">Transmembrane</keyword>
<proteinExistence type="predicted"/>
<protein>
    <submittedName>
        <fullName evidence="6">Proton-coupled folate transporter</fullName>
    </submittedName>
</protein>
<dbReference type="EMBL" id="WJQU01000002">
    <property type="protein sequence ID" value="KAJ6643257.1"/>
    <property type="molecule type" value="Genomic_DNA"/>
</dbReference>
<organism evidence="6 7">
    <name type="scientific">Pseudolycoriella hygida</name>
    <dbReference type="NCBI Taxonomy" id="35572"/>
    <lineage>
        <taxon>Eukaryota</taxon>
        <taxon>Metazoa</taxon>
        <taxon>Ecdysozoa</taxon>
        <taxon>Arthropoda</taxon>
        <taxon>Hexapoda</taxon>
        <taxon>Insecta</taxon>
        <taxon>Pterygota</taxon>
        <taxon>Neoptera</taxon>
        <taxon>Endopterygota</taxon>
        <taxon>Diptera</taxon>
        <taxon>Nematocera</taxon>
        <taxon>Sciaroidea</taxon>
        <taxon>Sciaridae</taxon>
        <taxon>Pseudolycoriella</taxon>
    </lineage>
</organism>
<dbReference type="PANTHER" id="PTHR23507">
    <property type="entry name" value="ZGC:174356"/>
    <property type="match status" value="1"/>
</dbReference>
<dbReference type="Pfam" id="PF07690">
    <property type="entry name" value="MFS_1"/>
    <property type="match status" value="1"/>
</dbReference>
<feature type="transmembrane region" description="Helical" evidence="5">
    <location>
        <begin position="216"/>
        <end position="240"/>
    </location>
</feature>
<evidence type="ECO:0000256" key="3">
    <source>
        <dbReference type="ARBA" id="ARBA00022989"/>
    </source>
</evidence>
<feature type="transmembrane region" description="Helical" evidence="5">
    <location>
        <begin position="53"/>
        <end position="74"/>
    </location>
</feature>
<feature type="transmembrane region" description="Helical" evidence="5">
    <location>
        <begin position="147"/>
        <end position="167"/>
    </location>
</feature>
<dbReference type="InterPro" id="IPR036259">
    <property type="entry name" value="MFS_trans_sf"/>
</dbReference>
<comment type="subcellular location">
    <subcellularLocation>
        <location evidence="1">Membrane</location>
        <topology evidence="1">Multi-pass membrane protein</topology>
    </subcellularLocation>
</comment>
<feature type="non-terminal residue" evidence="6">
    <location>
        <position position="292"/>
    </location>
</feature>
<dbReference type="PANTHER" id="PTHR23507:SF1">
    <property type="entry name" value="FI18259P1-RELATED"/>
    <property type="match status" value="1"/>
</dbReference>
<dbReference type="GO" id="GO:0022857">
    <property type="term" value="F:transmembrane transporter activity"/>
    <property type="evidence" value="ECO:0007669"/>
    <property type="project" value="InterPro"/>
</dbReference>
<gene>
    <name evidence="6" type="primary">slc46a1_2</name>
    <name evidence="6" type="ORF">Bhyg_08215</name>
</gene>
<dbReference type="GO" id="GO:0016020">
    <property type="term" value="C:membrane"/>
    <property type="evidence" value="ECO:0007669"/>
    <property type="project" value="UniProtKB-SubCell"/>
</dbReference>
<keyword evidence="3 5" id="KW-1133">Transmembrane helix</keyword>
<evidence type="ECO:0000256" key="4">
    <source>
        <dbReference type="ARBA" id="ARBA00023136"/>
    </source>
</evidence>
<feature type="transmembrane region" description="Helical" evidence="5">
    <location>
        <begin position="252"/>
        <end position="274"/>
    </location>
</feature>
<dbReference type="Gene3D" id="1.20.1250.20">
    <property type="entry name" value="MFS general substrate transporter like domains"/>
    <property type="match status" value="1"/>
</dbReference>
<dbReference type="AlphaFoldDB" id="A0A9Q0S2S2"/>
<feature type="transmembrane region" description="Helical" evidence="5">
    <location>
        <begin position="22"/>
        <end position="41"/>
    </location>
</feature>
<evidence type="ECO:0000256" key="1">
    <source>
        <dbReference type="ARBA" id="ARBA00004141"/>
    </source>
</evidence>
<keyword evidence="7" id="KW-1185">Reference proteome</keyword>
<sequence>MREAEKYAEEETNIQKLTGSVLMWRGMLENVFPMVLVCLIGPWSDKYGRKTPMLLVMLSFIVQHFLLILCALDTSSTIGANSVGVISSFIVSLTGNNACFIMCCFSYVSDTTHKDKLTQKTGITGCCMFLAFTFGMGLSGALSSLGFVKIFTIAAIVETIGFIWLLYGLPNVVRDEKALKRTTIQKMLSELFDKQNVVDAINSGVKARPGNDRLKLLALLASHCLVMAPMMGEGAVMYLFGKYKFGWDAAAFATFMTFKMVFGFVGNFVSMIVFSKLKLSDPSIGIVSCVAH</sequence>
<dbReference type="OrthoDB" id="430300at2759"/>
<accession>A0A9Q0S2S2</accession>
<evidence type="ECO:0000256" key="2">
    <source>
        <dbReference type="ARBA" id="ARBA00022692"/>
    </source>
</evidence>
<dbReference type="Proteomes" id="UP001151699">
    <property type="component" value="Chromosome B"/>
</dbReference>